<dbReference type="PRINTS" id="PR00127">
    <property type="entry name" value="CLPPROTEASEP"/>
</dbReference>
<evidence type="ECO:0000256" key="5">
    <source>
        <dbReference type="SAM" id="Phobius"/>
    </source>
</evidence>
<dbReference type="Proteomes" id="UP000001933">
    <property type="component" value="Chromosome"/>
</dbReference>
<dbReference type="STRING" id="56780.SYN_03198"/>
<dbReference type="CDD" id="cd07023">
    <property type="entry name" value="S49_Sppa_N_C"/>
    <property type="match status" value="1"/>
</dbReference>
<dbReference type="FunCoup" id="Q2LSR8">
    <property type="interactions" value="94"/>
</dbReference>
<dbReference type="InterPro" id="IPR029045">
    <property type="entry name" value="ClpP/crotonase-like_dom_sf"/>
</dbReference>
<dbReference type="RefSeq" id="WP_011417157.1">
    <property type="nucleotide sequence ID" value="NC_007759.1"/>
</dbReference>
<dbReference type="PANTHER" id="PTHR42987">
    <property type="entry name" value="PEPTIDASE S49"/>
    <property type="match status" value="1"/>
</dbReference>
<organism evidence="7 8">
    <name type="scientific">Syntrophus aciditrophicus (strain SB)</name>
    <dbReference type="NCBI Taxonomy" id="56780"/>
    <lineage>
        <taxon>Bacteria</taxon>
        <taxon>Pseudomonadati</taxon>
        <taxon>Thermodesulfobacteriota</taxon>
        <taxon>Syntrophia</taxon>
        <taxon>Syntrophales</taxon>
        <taxon>Syntrophaceae</taxon>
        <taxon>Syntrophus</taxon>
    </lineage>
</organism>
<dbReference type="InterPro" id="IPR002142">
    <property type="entry name" value="Peptidase_S49"/>
</dbReference>
<dbReference type="GO" id="GO:0004176">
    <property type="term" value="F:ATP-dependent peptidase activity"/>
    <property type="evidence" value="ECO:0007669"/>
    <property type="project" value="InterPro"/>
</dbReference>
<keyword evidence="4" id="KW-0720">Serine protease</keyword>
<evidence type="ECO:0000313" key="8">
    <source>
        <dbReference type="Proteomes" id="UP000001933"/>
    </source>
</evidence>
<dbReference type="InterPro" id="IPR004635">
    <property type="entry name" value="Pept_S49_SppA"/>
</dbReference>
<dbReference type="PANTHER" id="PTHR42987:SF7">
    <property type="entry name" value="SIGNAL PEPTIDE PEPTIDASE SPPA-RELATED"/>
    <property type="match status" value="1"/>
</dbReference>
<dbReference type="InterPro" id="IPR001907">
    <property type="entry name" value="ClpP"/>
</dbReference>
<keyword evidence="8" id="KW-1185">Reference proteome</keyword>
<dbReference type="AlphaFoldDB" id="Q2LSR8"/>
<gene>
    <name evidence="7" type="ORF">SYN_03198</name>
</gene>
<evidence type="ECO:0000256" key="2">
    <source>
        <dbReference type="ARBA" id="ARBA00022670"/>
    </source>
</evidence>
<keyword evidence="3 7" id="KW-0378">Hydrolase</keyword>
<evidence type="ECO:0000313" key="7">
    <source>
        <dbReference type="EMBL" id="ABC77128.1"/>
    </source>
</evidence>
<keyword evidence="2" id="KW-0645">Protease</keyword>
<dbReference type="OrthoDB" id="9764363at2"/>
<dbReference type="HOGENOM" id="CLU_046540_0_0_7"/>
<feature type="transmembrane region" description="Helical" evidence="5">
    <location>
        <begin position="6"/>
        <end position="27"/>
    </location>
</feature>
<dbReference type="EC" id="3.4.21.-" evidence="7"/>
<protein>
    <submittedName>
        <fullName evidence="7">Signal peptide peptidase</fullName>
        <ecNumber evidence="7">3.4.21.-</ecNumber>
    </submittedName>
</protein>
<evidence type="ECO:0000256" key="3">
    <source>
        <dbReference type="ARBA" id="ARBA00022801"/>
    </source>
</evidence>
<evidence type="ECO:0000256" key="1">
    <source>
        <dbReference type="ARBA" id="ARBA00008683"/>
    </source>
</evidence>
<dbReference type="GO" id="GO:0006508">
    <property type="term" value="P:proteolysis"/>
    <property type="evidence" value="ECO:0007669"/>
    <property type="project" value="UniProtKB-KW"/>
</dbReference>
<dbReference type="Gene3D" id="6.20.330.10">
    <property type="match status" value="1"/>
</dbReference>
<evidence type="ECO:0000256" key="4">
    <source>
        <dbReference type="ARBA" id="ARBA00022825"/>
    </source>
</evidence>
<dbReference type="NCBIfam" id="TIGR00706">
    <property type="entry name" value="SppA_dom"/>
    <property type="match status" value="1"/>
</dbReference>
<reference evidence="7 8" key="1">
    <citation type="journal article" date="2007" name="Proc. Natl. Acad. Sci. U.S.A.">
        <title>The genome of Syntrophus aciditrophicus: life at the thermodynamic limit of microbial growth.</title>
        <authorList>
            <person name="McInerney M.J."/>
            <person name="Rohlin L."/>
            <person name="Mouttaki H."/>
            <person name="Kim U."/>
            <person name="Krupp R.S."/>
            <person name="Rios-Hernandez L."/>
            <person name="Sieber J."/>
            <person name="Struchtemeyer C.G."/>
            <person name="Bhattacharyya A."/>
            <person name="Campbell J.W."/>
            <person name="Gunsalus R.P."/>
        </authorList>
    </citation>
    <scope>NUCLEOTIDE SEQUENCE [LARGE SCALE GENOMIC DNA]</scope>
    <source>
        <strain evidence="7 8">SB</strain>
    </source>
</reference>
<dbReference type="Gene3D" id="3.90.226.10">
    <property type="entry name" value="2-enoyl-CoA Hydratase, Chain A, domain 1"/>
    <property type="match status" value="1"/>
</dbReference>
<dbReference type="eggNOG" id="COG0616">
    <property type="taxonomic scope" value="Bacteria"/>
</dbReference>
<dbReference type="InParanoid" id="Q2LSR8"/>
<dbReference type="Pfam" id="PF01343">
    <property type="entry name" value="Peptidase_S49"/>
    <property type="match status" value="1"/>
</dbReference>
<comment type="similarity">
    <text evidence="1">Belongs to the peptidase S49 family.</text>
</comment>
<keyword evidence="5" id="KW-1133">Transmembrane helix</keyword>
<dbReference type="GO" id="GO:0004252">
    <property type="term" value="F:serine-type endopeptidase activity"/>
    <property type="evidence" value="ECO:0007669"/>
    <property type="project" value="InterPro"/>
</dbReference>
<name>Q2LSR8_SYNAS</name>
<dbReference type="EMBL" id="CP000252">
    <property type="protein sequence ID" value="ABC77128.1"/>
    <property type="molecule type" value="Genomic_DNA"/>
</dbReference>
<evidence type="ECO:0000259" key="6">
    <source>
        <dbReference type="Pfam" id="PF01343"/>
    </source>
</evidence>
<accession>Q2LSR8</accession>
<dbReference type="SUPFAM" id="SSF52096">
    <property type="entry name" value="ClpP/crotonase"/>
    <property type="match status" value="1"/>
</dbReference>
<dbReference type="KEGG" id="sat:SYN_03198"/>
<proteinExistence type="inferred from homology"/>
<dbReference type="InterPro" id="IPR047272">
    <property type="entry name" value="S49_SppA_C"/>
</dbReference>
<feature type="domain" description="Peptidase S49" evidence="6">
    <location>
        <begin position="98"/>
        <end position="248"/>
    </location>
</feature>
<sequence>MKRHPVIWGIFLLLILLIGFFSLIYGVTSITGMRDGFTTADKIGIAPIDGVIKDSTDVVKNLQEFGKDDSVKGVVLRINSPGGGVAPSQEIYEAVMELRKKKRVLVSMSSVAASGGYLIACAGEKIIANPGTLTGSVSAIMYFTNAEELMKKVGVKASTIKSGKYKDIGSPIREMTGEEKALLQGLVDDIYIQFLDVVVRNRRISEEALKQIADGRIFTGKQAQQLGLVDYLGDMEYAVRMLAKMVGISGEPVVVYPQKKYESMLDYFFERAGSTMAHVFFRDQTIPYGIHYLVDSYGLRMLAPAGMEQ</sequence>
<keyword evidence="5" id="KW-0472">Membrane</keyword>
<keyword evidence="5" id="KW-0812">Transmembrane</keyword>